<sequence>MFRYTSEHKDFIQKFAPGRYNDEITNLFNARFGTNLTENQIKNFKSNHKIKSHVPSGRATGREILFTKKQKDFIVKHVEGRSNVELTDLFNSHFGLSIKVSQIKSFKKNNRLSSGLTGRFEPGRVPFNKGIKKYWIGGEDTQFKKGHIPKNYMPVGTERVNTDDYVDIKIADPNKWRGKHLVIWEKHNERAVPTGYVVIFGDGNRRNFNPDNLILVTRGQLAIMNRRGLIQKDAELTRTGILLADIYKKIGEKKRERKNEK</sequence>
<feature type="domain" description="HNH nuclease" evidence="1">
    <location>
        <begin position="178"/>
        <end position="220"/>
    </location>
</feature>
<dbReference type="Pfam" id="PF13392">
    <property type="entry name" value="HNH_3"/>
    <property type="match status" value="1"/>
</dbReference>
<keyword evidence="3" id="KW-1185">Reference proteome</keyword>
<dbReference type="GO" id="GO:0016787">
    <property type="term" value="F:hydrolase activity"/>
    <property type="evidence" value="ECO:0007669"/>
    <property type="project" value="UniProtKB-KW"/>
</dbReference>
<evidence type="ECO:0000259" key="1">
    <source>
        <dbReference type="Pfam" id="PF13392"/>
    </source>
</evidence>
<name>A0ABW4YL19_9BACL</name>
<keyword evidence="2" id="KW-0540">Nuclease</keyword>
<dbReference type="EC" id="3.1.-.-" evidence="2"/>
<protein>
    <submittedName>
        <fullName evidence="2">HNH endonuclease signature motif containing protein</fullName>
        <ecNumber evidence="2">3.1.-.-</ecNumber>
    </submittedName>
</protein>
<keyword evidence="2" id="KW-0378">Hydrolase</keyword>
<dbReference type="InterPro" id="IPR044925">
    <property type="entry name" value="His-Me_finger_sf"/>
</dbReference>
<accession>A0ABW4YL19</accession>
<evidence type="ECO:0000313" key="2">
    <source>
        <dbReference type="EMBL" id="MFD2116366.1"/>
    </source>
</evidence>
<proteinExistence type="predicted"/>
<gene>
    <name evidence="2" type="ORF">ACFSJH_11600</name>
</gene>
<comment type="caution">
    <text evidence="2">The sequence shown here is derived from an EMBL/GenBank/DDBJ whole genome shotgun (WGS) entry which is preliminary data.</text>
</comment>
<dbReference type="EMBL" id="JBHUHO010000030">
    <property type="protein sequence ID" value="MFD2116366.1"/>
    <property type="molecule type" value="Genomic_DNA"/>
</dbReference>
<keyword evidence="2" id="KW-0255">Endonuclease</keyword>
<dbReference type="RefSeq" id="WP_377772459.1">
    <property type="nucleotide sequence ID" value="NZ_JBHUHO010000030.1"/>
</dbReference>
<dbReference type="Proteomes" id="UP001597362">
    <property type="component" value="Unassembled WGS sequence"/>
</dbReference>
<reference evidence="3" key="1">
    <citation type="journal article" date="2019" name="Int. J. Syst. Evol. Microbiol.">
        <title>The Global Catalogue of Microorganisms (GCM) 10K type strain sequencing project: providing services to taxonomists for standard genome sequencing and annotation.</title>
        <authorList>
            <consortium name="The Broad Institute Genomics Platform"/>
            <consortium name="The Broad Institute Genome Sequencing Center for Infectious Disease"/>
            <person name="Wu L."/>
            <person name="Ma J."/>
        </authorList>
    </citation>
    <scope>NUCLEOTIDE SEQUENCE [LARGE SCALE GENOMIC DNA]</scope>
    <source>
        <strain evidence="3">GH52</strain>
    </source>
</reference>
<dbReference type="SUPFAM" id="SSF54060">
    <property type="entry name" value="His-Me finger endonucleases"/>
    <property type="match status" value="1"/>
</dbReference>
<dbReference type="InterPro" id="IPR003615">
    <property type="entry name" value="HNH_nuc"/>
</dbReference>
<dbReference type="GO" id="GO:0004519">
    <property type="term" value="F:endonuclease activity"/>
    <property type="evidence" value="ECO:0007669"/>
    <property type="project" value="UniProtKB-KW"/>
</dbReference>
<organism evidence="2 3">
    <name type="scientific">Paenibacillus yanchengensis</name>
    <dbReference type="NCBI Taxonomy" id="2035833"/>
    <lineage>
        <taxon>Bacteria</taxon>
        <taxon>Bacillati</taxon>
        <taxon>Bacillota</taxon>
        <taxon>Bacilli</taxon>
        <taxon>Bacillales</taxon>
        <taxon>Paenibacillaceae</taxon>
        <taxon>Paenibacillus</taxon>
    </lineage>
</organism>
<dbReference type="Gene3D" id="3.90.75.20">
    <property type="match status" value="1"/>
</dbReference>
<evidence type="ECO:0000313" key="3">
    <source>
        <dbReference type="Proteomes" id="UP001597362"/>
    </source>
</evidence>